<dbReference type="PROSITE" id="PS50961">
    <property type="entry name" value="HTH_LA"/>
    <property type="match status" value="1"/>
</dbReference>
<dbReference type="Gene3D" id="1.10.10.10">
    <property type="entry name" value="Winged helix-like DNA-binding domain superfamily/Winged helix DNA-binding domain"/>
    <property type="match status" value="1"/>
</dbReference>
<keyword evidence="2 4" id="KW-0694">RNA-binding</keyword>
<organism evidence="6 7">
    <name type="scientific">Dunaliella salina</name>
    <name type="common">Green alga</name>
    <name type="synonym">Protococcus salinus</name>
    <dbReference type="NCBI Taxonomy" id="3046"/>
    <lineage>
        <taxon>Eukaryota</taxon>
        <taxon>Viridiplantae</taxon>
        <taxon>Chlorophyta</taxon>
        <taxon>core chlorophytes</taxon>
        <taxon>Chlorophyceae</taxon>
        <taxon>CS clade</taxon>
        <taxon>Chlamydomonadales</taxon>
        <taxon>Dunaliellaceae</taxon>
        <taxon>Dunaliella</taxon>
    </lineage>
</organism>
<keyword evidence="7" id="KW-1185">Reference proteome</keyword>
<evidence type="ECO:0000313" key="7">
    <source>
        <dbReference type="Proteomes" id="UP000815325"/>
    </source>
</evidence>
<dbReference type="InterPro" id="IPR006630">
    <property type="entry name" value="La_HTH"/>
</dbReference>
<dbReference type="PANTHER" id="PTHR22792:SF132">
    <property type="entry name" value="LA-RELATED PROTEIN 1"/>
    <property type="match status" value="1"/>
</dbReference>
<gene>
    <name evidence="6" type="ORF">DUNSADRAFT_15455</name>
</gene>
<dbReference type="InterPro" id="IPR002344">
    <property type="entry name" value="Lupus_La"/>
</dbReference>
<sequence length="216" mass="24873">MKKHDLSQVYLLIYQNIHPRRPVPLCVAFVLSDVNTVREPIPYSTDPCSMLLHRGLLHCGWCKERIAPLRASSLHAHNPGPRSSPYARYYKPTFSRDPWAGLQKQQQAAHGSATRKAVKRDKLKPYIDWYAEEMMSAVRQQAEFYLSPQNLSRDKYLQQALEQGQGWVPLTLICEFPRMAEKNAEPGMLLRALHSSSSVDISANQQLLRPKRRHEK</sequence>
<dbReference type="EMBL" id="MU070111">
    <property type="protein sequence ID" value="KAF5829814.1"/>
    <property type="molecule type" value="Genomic_DNA"/>
</dbReference>
<evidence type="ECO:0000256" key="3">
    <source>
        <dbReference type="ARBA" id="ARBA00023242"/>
    </source>
</evidence>
<dbReference type="InterPro" id="IPR045180">
    <property type="entry name" value="La_dom_prot"/>
</dbReference>
<comment type="caution">
    <text evidence="6">The sequence shown here is derived from an EMBL/GenBank/DDBJ whole genome shotgun (WGS) entry which is preliminary data.</text>
</comment>
<accession>A0ABQ7G5D8</accession>
<dbReference type="InterPro" id="IPR036390">
    <property type="entry name" value="WH_DNA-bd_sf"/>
</dbReference>
<dbReference type="PANTHER" id="PTHR22792">
    <property type="entry name" value="LUPUS LA PROTEIN-RELATED"/>
    <property type="match status" value="1"/>
</dbReference>
<dbReference type="CDD" id="cd07323">
    <property type="entry name" value="LAM"/>
    <property type="match status" value="1"/>
</dbReference>
<evidence type="ECO:0000313" key="6">
    <source>
        <dbReference type="EMBL" id="KAF5829814.1"/>
    </source>
</evidence>
<evidence type="ECO:0000256" key="4">
    <source>
        <dbReference type="PROSITE-ProRule" id="PRU00332"/>
    </source>
</evidence>
<keyword evidence="3" id="KW-0539">Nucleus</keyword>
<dbReference type="Proteomes" id="UP000815325">
    <property type="component" value="Unassembled WGS sequence"/>
</dbReference>
<evidence type="ECO:0000256" key="1">
    <source>
        <dbReference type="ARBA" id="ARBA00004123"/>
    </source>
</evidence>
<dbReference type="PRINTS" id="PR00302">
    <property type="entry name" value="LUPUSLA"/>
</dbReference>
<reference evidence="6" key="1">
    <citation type="submission" date="2017-08" db="EMBL/GenBank/DDBJ databases">
        <authorList>
            <person name="Polle J.E."/>
            <person name="Barry K."/>
            <person name="Cushman J."/>
            <person name="Schmutz J."/>
            <person name="Tran D."/>
            <person name="Hathwaick L.T."/>
            <person name="Yim W.C."/>
            <person name="Jenkins J."/>
            <person name="Mckie-Krisberg Z.M."/>
            <person name="Prochnik S."/>
            <person name="Lindquist E."/>
            <person name="Dockter R.B."/>
            <person name="Adam C."/>
            <person name="Molina H."/>
            <person name="Bunkerborg J."/>
            <person name="Jin E."/>
            <person name="Buchheim M."/>
            <person name="Magnuson J."/>
        </authorList>
    </citation>
    <scope>NUCLEOTIDE SEQUENCE</scope>
    <source>
        <strain evidence="6">CCAP 19/18</strain>
    </source>
</reference>
<name>A0ABQ7G5D8_DUNSA</name>
<dbReference type="InterPro" id="IPR036388">
    <property type="entry name" value="WH-like_DNA-bd_sf"/>
</dbReference>
<dbReference type="SUPFAM" id="SSF46785">
    <property type="entry name" value="Winged helix' DNA-binding domain"/>
    <property type="match status" value="1"/>
</dbReference>
<dbReference type="Pfam" id="PF05383">
    <property type="entry name" value="La"/>
    <property type="match status" value="1"/>
</dbReference>
<proteinExistence type="predicted"/>
<evidence type="ECO:0000259" key="5">
    <source>
        <dbReference type="PROSITE" id="PS50961"/>
    </source>
</evidence>
<protein>
    <recommendedName>
        <fullName evidence="5">HTH La-type RNA-binding domain-containing protein</fullName>
    </recommendedName>
</protein>
<dbReference type="SMART" id="SM00715">
    <property type="entry name" value="LA"/>
    <property type="match status" value="1"/>
</dbReference>
<comment type="subcellular location">
    <subcellularLocation>
        <location evidence="1">Nucleus</location>
    </subcellularLocation>
</comment>
<feature type="domain" description="HTH La-type RNA-binding" evidence="5">
    <location>
        <begin position="128"/>
        <end position="216"/>
    </location>
</feature>
<evidence type="ECO:0000256" key="2">
    <source>
        <dbReference type="ARBA" id="ARBA00022884"/>
    </source>
</evidence>